<dbReference type="AlphaFoldDB" id="E2A1W1"/>
<gene>
    <name evidence="2" type="ORF">EAG_13317</name>
</gene>
<reference evidence="2 3" key="1">
    <citation type="journal article" date="2010" name="Science">
        <title>Genomic comparison of the ants Camponotus floridanus and Harpegnathos saltator.</title>
        <authorList>
            <person name="Bonasio R."/>
            <person name="Zhang G."/>
            <person name="Ye C."/>
            <person name="Mutti N.S."/>
            <person name="Fang X."/>
            <person name="Qin N."/>
            <person name="Donahue G."/>
            <person name="Yang P."/>
            <person name="Li Q."/>
            <person name="Li C."/>
            <person name="Zhang P."/>
            <person name="Huang Z."/>
            <person name="Berger S.L."/>
            <person name="Reinberg D."/>
            <person name="Wang J."/>
            <person name="Liebig J."/>
        </authorList>
    </citation>
    <scope>NUCLEOTIDE SEQUENCE [LARGE SCALE GENOMIC DNA]</scope>
    <source>
        <strain evidence="3">C129</strain>
    </source>
</reference>
<dbReference type="InterPro" id="IPR005162">
    <property type="entry name" value="Retrotrans_gag_dom"/>
</dbReference>
<proteinExistence type="predicted"/>
<keyword evidence="3" id="KW-1185">Reference proteome</keyword>
<dbReference type="InParanoid" id="E2A1W1"/>
<dbReference type="OrthoDB" id="7552747at2759"/>
<name>E2A1W1_CAMFO</name>
<protein>
    <recommendedName>
        <fullName evidence="1">Retrotransposon gag domain-containing protein</fullName>
    </recommendedName>
</protein>
<sequence>NPAAFLERLTELRDNYQIMAEQILRDLSELLRGDALLWYRNHRGSWLTWQDFEAAFRLQFLPYRYIASLREIENRHQGANETFAQYSTVMMTLMRRLGGFSSSEQLEYLYNHMHPEYKFYIRSADFGSIAELQ</sequence>
<dbReference type="EMBL" id="GL435817">
    <property type="protein sequence ID" value="EFN72578.1"/>
    <property type="molecule type" value="Genomic_DNA"/>
</dbReference>
<feature type="domain" description="Retrotransposon gag" evidence="1">
    <location>
        <begin position="28"/>
        <end position="110"/>
    </location>
</feature>
<accession>E2A1W1</accession>
<dbReference type="Proteomes" id="UP000000311">
    <property type="component" value="Unassembled WGS sequence"/>
</dbReference>
<dbReference type="Pfam" id="PF03732">
    <property type="entry name" value="Retrotrans_gag"/>
    <property type="match status" value="1"/>
</dbReference>
<feature type="non-terminal residue" evidence="2">
    <location>
        <position position="133"/>
    </location>
</feature>
<evidence type="ECO:0000259" key="1">
    <source>
        <dbReference type="Pfam" id="PF03732"/>
    </source>
</evidence>
<feature type="non-terminal residue" evidence="2">
    <location>
        <position position="1"/>
    </location>
</feature>
<evidence type="ECO:0000313" key="3">
    <source>
        <dbReference type="Proteomes" id="UP000000311"/>
    </source>
</evidence>
<evidence type="ECO:0000313" key="2">
    <source>
        <dbReference type="EMBL" id="EFN72578.1"/>
    </source>
</evidence>
<organism evidence="3">
    <name type="scientific">Camponotus floridanus</name>
    <name type="common">Florida carpenter ant</name>
    <dbReference type="NCBI Taxonomy" id="104421"/>
    <lineage>
        <taxon>Eukaryota</taxon>
        <taxon>Metazoa</taxon>
        <taxon>Ecdysozoa</taxon>
        <taxon>Arthropoda</taxon>
        <taxon>Hexapoda</taxon>
        <taxon>Insecta</taxon>
        <taxon>Pterygota</taxon>
        <taxon>Neoptera</taxon>
        <taxon>Endopterygota</taxon>
        <taxon>Hymenoptera</taxon>
        <taxon>Apocrita</taxon>
        <taxon>Aculeata</taxon>
        <taxon>Formicoidea</taxon>
        <taxon>Formicidae</taxon>
        <taxon>Formicinae</taxon>
        <taxon>Camponotus</taxon>
    </lineage>
</organism>